<dbReference type="GO" id="GO:0046872">
    <property type="term" value="F:metal ion binding"/>
    <property type="evidence" value="ECO:0007669"/>
    <property type="project" value="UniProtKB-KW"/>
</dbReference>
<dbReference type="Gene3D" id="1.10.569.10">
    <property type="entry name" value="Aldehyde Ferredoxin Oxidoreductase Protein, subunit A, domain 2"/>
    <property type="match status" value="1"/>
</dbReference>
<name>A0A4R2L1Q3_9GAMM</name>
<dbReference type="PANTHER" id="PTHR30038:SF0">
    <property type="entry name" value="TUNGSTEN-CONTAINING ALDEHYDE FERREDOXIN OXIDOREDUCTASE"/>
    <property type="match status" value="1"/>
</dbReference>
<evidence type="ECO:0000256" key="6">
    <source>
        <dbReference type="ARBA" id="ARBA00023004"/>
    </source>
</evidence>
<evidence type="ECO:0000256" key="3">
    <source>
        <dbReference type="ARBA" id="ARBA00022485"/>
    </source>
</evidence>
<feature type="domain" description="Aldehyde ferredoxin oxidoreductase N-terminal" evidence="9">
    <location>
        <begin position="3"/>
        <end position="206"/>
    </location>
</feature>
<accession>A0A4R2L1Q3</accession>
<dbReference type="InterPro" id="IPR036021">
    <property type="entry name" value="Tungsten_al_ferr_oxy-like_C"/>
</dbReference>
<dbReference type="InterPro" id="IPR013985">
    <property type="entry name" value="Ald_Fedxn_OxRdtase_dom3"/>
</dbReference>
<evidence type="ECO:0000313" key="10">
    <source>
        <dbReference type="EMBL" id="TCO80384.1"/>
    </source>
</evidence>
<proteinExistence type="inferred from homology"/>
<gene>
    <name evidence="10" type="ORF">EV699_11428</name>
</gene>
<evidence type="ECO:0000256" key="7">
    <source>
        <dbReference type="ARBA" id="ARBA00023014"/>
    </source>
</evidence>
<comment type="similarity">
    <text evidence="2">Belongs to the AOR/FOR family.</text>
</comment>
<dbReference type="GO" id="GO:0051539">
    <property type="term" value="F:4 iron, 4 sulfur cluster binding"/>
    <property type="evidence" value="ECO:0007669"/>
    <property type="project" value="UniProtKB-KW"/>
</dbReference>
<evidence type="ECO:0000256" key="8">
    <source>
        <dbReference type="ARBA" id="ARBA00049934"/>
    </source>
</evidence>
<comment type="caution">
    <text evidence="10">The sequence shown here is derived from an EMBL/GenBank/DDBJ whole genome shotgun (WGS) entry which is preliminary data.</text>
</comment>
<reference evidence="10 11" key="1">
    <citation type="submission" date="2019-03" db="EMBL/GenBank/DDBJ databases">
        <title>Genomic Encyclopedia of Type Strains, Phase IV (KMG-IV): sequencing the most valuable type-strain genomes for metagenomic binning, comparative biology and taxonomic classification.</title>
        <authorList>
            <person name="Goeker M."/>
        </authorList>
    </citation>
    <scope>NUCLEOTIDE SEQUENCE [LARGE SCALE GENOMIC DNA]</scope>
    <source>
        <strain evidence="10 11">DSM 25287</strain>
    </source>
</reference>
<evidence type="ECO:0000313" key="11">
    <source>
        <dbReference type="Proteomes" id="UP000295765"/>
    </source>
</evidence>
<dbReference type="Pfam" id="PF02730">
    <property type="entry name" value="AFOR_N"/>
    <property type="match status" value="1"/>
</dbReference>
<keyword evidence="5" id="KW-0560">Oxidoreductase</keyword>
<dbReference type="InterPro" id="IPR051919">
    <property type="entry name" value="W-dependent_AOR"/>
</dbReference>
<dbReference type="RefSeq" id="WP_132543444.1">
    <property type="nucleotide sequence ID" value="NZ_SLWY01000014.1"/>
</dbReference>
<dbReference type="OrthoDB" id="9763894at2"/>
<keyword evidence="3" id="KW-0004">4Fe-4S</keyword>
<dbReference type="Proteomes" id="UP000295765">
    <property type="component" value="Unassembled WGS sequence"/>
</dbReference>
<dbReference type="Gene3D" id="1.10.599.10">
    <property type="entry name" value="Aldehyde Ferredoxin Oxidoreductase Protein, subunit A, domain 3"/>
    <property type="match status" value="1"/>
</dbReference>
<dbReference type="EMBL" id="SLWY01000014">
    <property type="protein sequence ID" value="TCO80384.1"/>
    <property type="molecule type" value="Genomic_DNA"/>
</dbReference>
<dbReference type="GO" id="GO:0016625">
    <property type="term" value="F:oxidoreductase activity, acting on the aldehyde or oxo group of donors, iron-sulfur protein as acceptor"/>
    <property type="evidence" value="ECO:0007669"/>
    <property type="project" value="InterPro"/>
</dbReference>
<dbReference type="SMART" id="SM00790">
    <property type="entry name" value="AFOR_N"/>
    <property type="match status" value="1"/>
</dbReference>
<evidence type="ECO:0000256" key="4">
    <source>
        <dbReference type="ARBA" id="ARBA00022723"/>
    </source>
</evidence>
<keyword evidence="11" id="KW-1185">Reference proteome</keyword>
<keyword evidence="7" id="KW-0411">Iron-sulfur</keyword>
<dbReference type="PANTHER" id="PTHR30038">
    <property type="entry name" value="ALDEHYDE FERREDOXIN OXIDOREDUCTASE"/>
    <property type="match status" value="1"/>
</dbReference>
<dbReference type="InterPro" id="IPR013983">
    <property type="entry name" value="Ald_Fedxn_OxRdtase_N"/>
</dbReference>
<keyword evidence="4" id="KW-0479">Metal-binding</keyword>
<dbReference type="InterPro" id="IPR001203">
    <property type="entry name" value="OxRdtase_Ald_Fedxn_C"/>
</dbReference>
<evidence type="ECO:0000256" key="5">
    <source>
        <dbReference type="ARBA" id="ARBA00023002"/>
    </source>
</evidence>
<evidence type="ECO:0000256" key="1">
    <source>
        <dbReference type="ARBA" id="ARBA00001966"/>
    </source>
</evidence>
<dbReference type="SUPFAM" id="SSF48310">
    <property type="entry name" value="Aldehyde ferredoxin oxidoreductase, C-terminal domains"/>
    <property type="match status" value="1"/>
</dbReference>
<comment type="cofactor">
    <cofactor evidence="1">
        <name>[4Fe-4S] cluster</name>
        <dbReference type="ChEBI" id="CHEBI:49883"/>
    </cofactor>
</comment>
<dbReference type="InterPro" id="IPR013984">
    <property type="entry name" value="Ald_Fedxn_OxRdtase_dom2"/>
</dbReference>
<dbReference type="Pfam" id="PF01314">
    <property type="entry name" value="AFOR_C"/>
    <property type="match status" value="1"/>
</dbReference>
<comment type="cofactor">
    <cofactor evidence="8">
        <name>tungstopterin</name>
        <dbReference type="ChEBI" id="CHEBI:30402"/>
    </cofactor>
</comment>
<organism evidence="10 11">
    <name type="scientific">Plasticicumulans lactativorans</name>
    <dbReference type="NCBI Taxonomy" id="1133106"/>
    <lineage>
        <taxon>Bacteria</taxon>
        <taxon>Pseudomonadati</taxon>
        <taxon>Pseudomonadota</taxon>
        <taxon>Gammaproteobacteria</taxon>
        <taxon>Candidatus Competibacteraceae</taxon>
        <taxon>Plasticicumulans</taxon>
    </lineage>
</organism>
<keyword evidence="6" id="KW-0408">Iron</keyword>
<dbReference type="GO" id="GO:0009055">
    <property type="term" value="F:electron transfer activity"/>
    <property type="evidence" value="ECO:0007669"/>
    <property type="project" value="InterPro"/>
</dbReference>
<dbReference type="SUPFAM" id="SSF56228">
    <property type="entry name" value="Aldehyde ferredoxin oxidoreductase, N-terminal domain"/>
    <property type="match status" value="1"/>
</dbReference>
<evidence type="ECO:0000256" key="2">
    <source>
        <dbReference type="ARBA" id="ARBA00011032"/>
    </source>
</evidence>
<dbReference type="Gene3D" id="3.60.9.10">
    <property type="entry name" value="Aldehyde ferredoxin oxidoreductase, N-terminal domain"/>
    <property type="match status" value="1"/>
</dbReference>
<sequence>MAWTRKILRVNLTQGTCTPEALNMAWARDYLGQRGLASKYLAEEIDPRVDALSPDNKMIMTTGPLTGTAASTSSRYSIVTKSPLTGAIACSNSGGFFGAELKNAGWDMIIFEGRAPAPVYLFLHNDRAELLSAEAIWGRSVWETDHWIHQRHQDPQIRVAAIGAGAEKGVLFAAVVNDLHRAAGRSGVGTVMGSKNLKAVAIRGELGVGNIRDPEGFMKAVVDAKAVLAGNAVTSAGLPTYGTQVLMNVINEMGAMPTRNWREIQFEGASAISGEAMHEPRASDCKPNLVRNAACFGCTIACGRISTIDPSHFTLRGEGRDRYKVASGGLEYEAAWALGSDTGVSDIDALTYANFICNEHGLDPISFGATVAAAMELYTMGVLTQAHTGGIALDFGNAEALCTLAELTGRGEGFGLEIGLGSKRLCARYGHPELSMTVKGQEFPAYDARAIKGMGLTYATSNRGACHLRSYTVASEVLGIPVKTDPLATEGKAELVKAFQDATAVVDSTGLCVFTTFAWTLADIQPQVAAACEGDWSMEKLAEVGERIWNLERQFNLDAGLTAADDTLPPRLLKEPANTGPAKGHVNELDQMLPEYYRIRGWTEDGRLKPDLRERLGV</sequence>
<dbReference type="AlphaFoldDB" id="A0A4R2L1Q3"/>
<evidence type="ECO:0000259" key="9">
    <source>
        <dbReference type="SMART" id="SM00790"/>
    </source>
</evidence>
<dbReference type="InterPro" id="IPR036503">
    <property type="entry name" value="Ald_Fedxn_OxRdtase_N_sf"/>
</dbReference>
<protein>
    <submittedName>
        <fullName evidence="10">Phenylacetaldehyde:ferredoxin oxidoreductase</fullName>
    </submittedName>
</protein>